<dbReference type="Gene3D" id="1.10.287.1120">
    <property type="entry name" value="Bipartite methylase S protein"/>
    <property type="match status" value="1"/>
</dbReference>
<organism evidence="5 6">
    <name type="scientific">Helicobacter baculiformis</name>
    <dbReference type="NCBI Taxonomy" id="427351"/>
    <lineage>
        <taxon>Bacteria</taxon>
        <taxon>Pseudomonadati</taxon>
        <taxon>Campylobacterota</taxon>
        <taxon>Epsilonproteobacteria</taxon>
        <taxon>Campylobacterales</taxon>
        <taxon>Helicobacteraceae</taxon>
        <taxon>Helicobacter</taxon>
    </lineage>
</organism>
<evidence type="ECO:0000256" key="1">
    <source>
        <dbReference type="ARBA" id="ARBA00010923"/>
    </source>
</evidence>
<dbReference type="InterPro" id="IPR000055">
    <property type="entry name" value="Restrct_endonuc_typeI_TRD"/>
</dbReference>
<dbReference type="CDD" id="cd17267">
    <property type="entry name" value="RMtype1_S_EcoAO83I-TRD1-CR1_like"/>
    <property type="match status" value="1"/>
</dbReference>
<dbReference type="Gene3D" id="3.90.220.20">
    <property type="entry name" value="DNA methylase specificity domains"/>
    <property type="match status" value="1"/>
</dbReference>
<dbReference type="GO" id="GO:0004519">
    <property type="term" value="F:endonuclease activity"/>
    <property type="evidence" value="ECO:0007669"/>
    <property type="project" value="UniProtKB-KW"/>
</dbReference>
<keyword evidence="5" id="KW-0255">Endonuclease</keyword>
<feature type="domain" description="Type I restriction modification DNA specificity" evidence="4">
    <location>
        <begin position="46"/>
        <end position="195"/>
    </location>
</feature>
<name>A0ABV7ZEH2_9HELI</name>
<comment type="similarity">
    <text evidence="1">Belongs to the type-I restriction system S methylase family.</text>
</comment>
<evidence type="ECO:0000256" key="3">
    <source>
        <dbReference type="ARBA" id="ARBA00023125"/>
    </source>
</evidence>
<dbReference type="InterPro" id="IPR052021">
    <property type="entry name" value="Type-I_RS_S_subunit"/>
</dbReference>
<evidence type="ECO:0000256" key="2">
    <source>
        <dbReference type="ARBA" id="ARBA00022747"/>
    </source>
</evidence>
<comment type="caution">
    <text evidence="5">The sequence shown here is derived from an EMBL/GenBank/DDBJ whole genome shotgun (WGS) entry which is preliminary data.</text>
</comment>
<dbReference type="Pfam" id="PF01420">
    <property type="entry name" value="Methylase_S"/>
    <property type="match status" value="1"/>
</dbReference>
<dbReference type="SUPFAM" id="SSF116734">
    <property type="entry name" value="DNA methylase specificity domain"/>
    <property type="match status" value="1"/>
</dbReference>
<dbReference type="PANTHER" id="PTHR30408">
    <property type="entry name" value="TYPE-1 RESTRICTION ENZYME ECOKI SPECIFICITY PROTEIN"/>
    <property type="match status" value="1"/>
</dbReference>
<evidence type="ECO:0000313" key="6">
    <source>
        <dbReference type="Proteomes" id="UP001595783"/>
    </source>
</evidence>
<dbReference type="EMBL" id="JBHRZO010000001">
    <property type="protein sequence ID" value="MFC3846957.1"/>
    <property type="molecule type" value="Genomic_DNA"/>
</dbReference>
<gene>
    <name evidence="5" type="ORF">ACFOPX_00190</name>
</gene>
<evidence type="ECO:0000313" key="5">
    <source>
        <dbReference type="EMBL" id="MFC3846957.1"/>
    </source>
</evidence>
<accession>A0ABV7ZEH2</accession>
<dbReference type="RefSeq" id="WP_104752714.1">
    <property type="nucleotide sequence ID" value="NZ_JBHRZO010000001.1"/>
</dbReference>
<keyword evidence="6" id="KW-1185">Reference proteome</keyword>
<evidence type="ECO:0000259" key="4">
    <source>
        <dbReference type="Pfam" id="PF01420"/>
    </source>
</evidence>
<dbReference type="InterPro" id="IPR044946">
    <property type="entry name" value="Restrct_endonuc_typeI_TRD_sf"/>
</dbReference>
<proteinExistence type="inferred from homology"/>
<keyword evidence="5" id="KW-0540">Nuclease</keyword>
<reference evidence="6" key="1">
    <citation type="journal article" date="2019" name="Int. J. Syst. Evol. Microbiol.">
        <title>The Global Catalogue of Microorganisms (GCM) 10K type strain sequencing project: providing services to taxonomists for standard genome sequencing and annotation.</title>
        <authorList>
            <consortium name="The Broad Institute Genomics Platform"/>
            <consortium name="The Broad Institute Genome Sequencing Center for Infectious Disease"/>
            <person name="Wu L."/>
            <person name="Ma J."/>
        </authorList>
    </citation>
    <scope>NUCLEOTIDE SEQUENCE [LARGE SCALE GENOMIC DNA]</scope>
    <source>
        <strain evidence="6">CCUG 53816</strain>
    </source>
</reference>
<sequence>MLEDLERAKALKRAYLTLLTYALEKAGLKPSLATLLDNLPTPPAGGWDFVKLGAVCSLEYGKALQENRRKEGTYPVMGSNGIVGYHNTYLVKAPCIIVGRKGSAGKVTYSEKDCYPIDTTFYVETKLPYNIKLLYFVLQGLELEKSRIGIGVPGINRNDIYSLKIPLPPLQAQEHIVGVIARIEQERTALENTMKSLEGQQEVILKKYLSL</sequence>
<dbReference type="GO" id="GO:0016787">
    <property type="term" value="F:hydrolase activity"/>
    <property type="evidence" value="ECO:0007669"/>
    <property type="project" value="UniProtKB-KW"/>
</dbReference>
<dbReference type="EC" id="3.1.21.-" evidence="5"/>
<keyword evidence="5" id="KW-0378">Hydrolase</keyword>
<protein>
    <submittedName>
        <fullName evidence="5">Restriction endonuclease subunit S</fullName>
        <ecNumber evidence="5">3.1.21.-</ecNumber>
    </submittedName>
</protein>
<keyword evidence="2" id="KW-0680">Restriction system</keyword>
<dbReference type="PANTHER" id="PTHR30408:SF12">
    <property type="entry name" value="TYPE I RESTRICTION ENZYME MJAVIII SPECIFICITY SUBUNIT"/>
    <property type="match status" value="1"/>
</dbReference>
<dbReference type="Proteomes" id="UP001595783">
    <property type="component" value="Unassembled WGS sequence"/>
</dbReference>
<keyword evidence="3" id="KW-0238">DNA-binding</keyword>